<dbReference type="Pfam" id="PF01242">
    <property type="entry name" value="PTPS"/>
    <property type="match status" value="1"/>
</dbReference>
<name>A0A238Z3U8_9BACT</name>
<sequence>MFEISKTFTFSAAHSVFSQQLNPKWTTNTYPKCRRLPGHGHDYKLTVYLCSETLDKSQMVTDFHHLSWFKQFLDRCFDHKLILSLQDSGTLLFLKKLNLIDDDVFSLPEIEKMKPSVKFYGVETDFSFVSGEIDVDAIDLSRFIYLTFDNFSCPAFSEKSVVEIDFYQRLLDGIALFKYSPTSEQMAKFFYKFINKNIEPLGVRCSRVSISETETSCATYSE</sequence>
<comment type="similarity">
    <text evidence="3">Belongs to the PTPS family. QueD subfamily.</text>
</comment>
<dbReference type="SUPFAM" id="SSF55620">
    <property type="entry name" value="Tetrahydrobiopterin biosynthesis enzymes-like"/>
    <property type="match status" value="1"/>
</dbReference>
<evidence type="ECO:0000313" key="11">
    <source>
        <dbReference type="EMBL" id="SNR78027.1"/>
    </source>
</evidence>
<evidence type="ECO:0000256" key="5">
    <source>
        <dbReference type="ARBA" id="ARBA00018141"/>
    </source>
</evidence>
<comment type="catalytic activity">
    <reaction evidence="10">
        <text>7,8-dihydroneopterin 3'-triphosphate + H2O = 6-carboxy-5,6,7,8-tetrahydropterin + triphosphate + acetaldehyde + 2 H(+)</text>
        <dbReference type="Rhea" id="RHEA:27966"/>
        <dbReference type="ChEBI" id="CHEBI:15343"/>
        <dbReference type="ChEBI" id="CHEBI:15377"/>
        <dbReference type="ChEBI" id="CHEBI:15378"/>
        <dbReference type="ChEBI" id="CHEBI:18036"/>
        <dbReference type="ChEBI" id="CHEBI:58462"/>
        <dbReference type="ChEBI" id="CHEBI:61032"/>
        <dbReference type="EC" id="4.1.2.50"/>
    </reaction>
</comment>
<dbReference type="PANTHER" id="PTHR12589">
    <property type="entry name" value="PYRUVOYL TETRAHYDROBIOPTERIN SYNTHASE"/>
    <property type="match status" value="1"/>
</dbReference>
<evidence type="ECO:0000256" key="3">
    <source>
        <dbReference type="ARBA" id="ARBA00008900"/>
    </source>
</evidence>
<evidence type="ECO:0000256" key="8">
    <source>
        <dbReference type="ARBA" id="ARBA00023239"/>
    </source>
</evidence>
<evidence type="ECO:0000256" key="10">
    <source>
        <dbReference type="ARBA" id="ARBA00048807"/>
    </source>
</evidence>
<evidence type="ECO:0000313" key="12">
    <source>
        <dbReference type="Proteomes" id="UP000198405"/>
    </source>
</evidence>
<comment type="pathway">
    <text evidence="2">Purine metabolism; 7-cyano-7-deazaguanine biosynthesis.</text>
</comment>
<dbReference type="Proteomes" id="UP000198405">
    <property type="component" value="Unassembled WGS sequence"/>
</dbReference>
<keyword evidence="7" id="KW-0862">Zinc</keyword>
<dbReference type="GO" id="GO:0070497">
    <property type="term" value="F:6-carboxytetrahydropterin synthase activity"/>
    <property type="evidence" value="ECO:0007669"/>
    <property type="project" value="UniProtKB-EC"/>
</dbReference>
<dbReference type="GO" id="GO:0046872">
    <property type="term" value="F:metal ion binding"/>
    <property type="evidence" value="ECO:0007669"/>
    <property type="project" value="UniProtKB-KW"/>
</dbReference>
<proteinExistence type="inferred from homology"/>
<dbReference type="PANTHER" id="PTHR12589:SF7">
    <property type="entry name" value="6-PYRUVOYL TETRAHYDROBIOPTERIN SYNTHASE"/>
    <property type="match status" value="1"/>
</dbReference>
<dbReference type="RefSeq" id="WP_089323082.1">
    <property type="nucleotide sequence ID" value="NZ_FZOB01000006.1"/>
</dbReference>
<keyword evidence="12" id="KW-1185">Reference proteome</keyword>
<organism evidence="11 12">
    <name type="scientific">Desulfurobacterium atlanticum</name>
    <dbReference type="NCBI Taxonomy" id="240169"/>
    <lineage>
        <taxon>Bacteria</taxon>
        <taxon>Pseudomonadati</taxon>
        <taxon>Aquificota</taxon>
        <taxon>Aquificia</taxon>
        <taxon>Desulfurobacteriales</taxon>
        <taxon>Desulfurobacteriaceae</taxon>
        <taxon>Desulfurobacterium</taxon>
    </lineage>
</organism>
<dbReference type="InterPro" id="IPR038418">
    <property type="entry name" value="6-PTP_synth/QueD_sf"/>
</dbReference>
<gene>
    <name evidence="11" type="ORF">SAMN06265340_10648</name>
</gene>
<evidence type="ECO:0000256" key="9">
    <source>
        <dbReference type="ARBA" id="ARBA00031449"/>
    </source>
</evidence>
<protein>
    <recommendedName>
        <fullName evidence="5">6-carboxy-5,6,7,8-tetrahydropterin synthase</fullName>
        <ecNumber evidence="4">4.1.2.50</ecNumber>
    </recommendedName>
    <alternativeName>
        <fullName evidence="9">Queuosine biosynthesis protein QueD</fullName>
    </alternativeName>
</protein>
<evidence type="ECO:0000256" key="2">
    <source>
        <dbReference type="ARBA" id="ARBA00005061"/>
    </source>
</evidence>
<dbReference type="EMBL" id="FZOB01000006">
    <property type="protein sequence ID" value="SNR78027.1"/>
    <property type="molecule type" value="Genomic_DNA"/>
</dbReference>
<dbReference type="Gene3D" id="3.30.479.10">
    <property type="entry name" value="6-pyruvoyl tetrahydropterin synthase/QueD"/>
    <property type="match status" value="1"/>
</dbReference>
<evidence type="ECO:0000256" key="7">
    <source>
        <dbReference type="ARBA" id="ARBA00022833"/>
    </source>
</evidence>
<evidence type="ECO:0000256" key="4">
    <source>
        <dbReference type="ARBA" id="ARBA00012982"/>
    </source>
</evidence>
<accession>A0A238Z3U8</accession>
<dbReference type="EC" id="4.1.2.50" evidence="4"/>
<dbReference type="AlphaFoldDB" id="A0A238Z3U8"/>
<reference evidence="12" key="1">
    <citation type="submission" date="2017-06" db="EMBL/GenBank/DDBJ databases">
        <authorList>
            <person name="Varghese N."/>
            <person name="Submissions S."/>
        </authorList>
    </citation>
    <scope>NUCLEOTIDE SEQUENCE [LARGE SCALE GENOMIC DNA]</scope>
    <source>
        <strain evidence="12">DSM 15668</strain>
    </source>
</reference>
<dbReference type="OrthoDB" id="9804698at2"/>
<dbReference type="UniPathway" id="UPA00391"/>
<keyword evidence="8" id="KW-0456">Lyase</keyword>
<keyword evidence="6" id="KW-0479">Metal-binding</keyword>
<evidence type="ECO:0000256" key="1">
    <source>
        <dbReference type="ARBA" id="ARBA00001947"/>
    </source>
</evidence>
<comment type="cofactor">
    <cofactor evidence="1">
        <name>Zn(2+)</name>
        <dbReference type="ChEBI" id="CHEBI:29105"/>
    </cofactor>
</comment>
<dbReference type="InterPro" id="IPR007115">
    <property type="entry name" value="6-PTP_synth/QueD"/>
</dbReference>
<evidence type="ECO:0000256" key="6">
    <source>
        <dbReference type="ARBA" id="ARBA00022723"/>
    </source>
</evidence>